<reference evidence="3" key="1">
    <citation type="journal article" date="2018" name="Nat. Plants">
        <title>Whole-genome landscape of Medicago truncatula symbiotic genes.</title>
        <authorList>
            <person name="Pecrix Y."/>
            <person name="Staton S.E."/>
            <person name="Sallet E."/>
            <person name="Lelandais-Briere C."/>
            <person name="Moreau S."/>
            <person name="Carrere S."/>
            <person name="Blein T."/>
            <person name="Jardinaud M.F."/>
            <person name="Latrasse D."/>
            <person name="Zouine M."/>
            <person name="Zahm M."/>
            <person name="Kreplak J."/>
            <person name="Mayjonade B."/>
            <person name="Satge C."/>
            <person name="Perez M."/>
            <person name="Cauet S."/>
            <person name="Marande W."/>
            <person name="Chantry-Darmon C."/>
            <person name="Lopez-Roques C."/>
            <person name="Bouchez O."/>
            <person name="Berard A."/>
            <person name="Debelle F."/>
            <person name="Munos S."/>
            <person name="Bendahmane A."/>
            <person name="Berges H."/>
            <person name="Niebel A."/>
            <person name="Buitink J."/>
            <person name="Frugier F."/>
            <person name="Benhamed M."/>
            <person name="Crespi M."/>
            <person name="Gouzy J."/>
            <person name="Gamas P."/>
        </authorList>
    </citation>
    <scope>NUCLEOTIDE SEQUENCE [LARGE SCALE GENOMIC DNA]</scope>
    <source>
        <strain evidence="3">cv. Jemalong A17</strain>
    </source>
</reference>
<proteinExistence type="predicted"/>
<keyword evidence="1" id="KW-0472">Membrane</keyword>
<protein>
    <recommendedName>
        <fullName evidence="4">Transmembrane protein</fullName>
    </recommendedName>
</protein>
<sequence>MFRSSLTDEDMTEEASRKNGESDMYNLFLMTSVSSIFLMTSLNQLFRD</sequence>
<feature type="transmembrane region" description="Helical" evidence="1">
    <location>
        <begin position="27"/>
        <end position="46"/>
    </location>
</feature>
<keyword evidence="1" id="KW-1133">Transmembrane helix</keyword>
<organism evidence="2 3">
    <name type="scientific">Medicago truncatula</name>
    <name type="common">Barrel medic</name>
    <name type="synonym">Medicago tribuloides</name>
    <dbReference type="NCBI Taxonomy" id="3880"/>
    <lineage>
        <taxon>Eukaryota</taxon>
        <taxon>Viridiplantae</taxon>
        <taxon>Streptophyta</taxon>
        <taxon>Embryophyta</taxon>
        <taxon>Tracheophyta</taxon>
        <taxon>Spermatophyta</taxon>
        <taxon>Magnoliopsida</taxon>
        <taxon>eudicotyledons</taxon>
        <taxon>Gunneridae</taxon>
        <taxon>Pentapetalae</taxon>
        <taxon>rosids</taxon>
        <taxon>fabids</taxon>
        <taxon>Fabales</taxon>
        <taxon>Fabaceae</taxon>
        <taxon>Papilionoideae</taxon>
        <taxon>50 kb inversion clade</taxon>
        <taxon>NPAAA clade</taxon>
        <taxon>Hologalegina</taxon>
        <taxon>IRL clade</taxon>
        <taxon>Trifolieae</taxon>
        <taxon>Medicago</taxon>
    </lineage>
</organism>
<gene>
    <name evidence="2" type="ORF">MtrunA17_Chr7g0230831</name>
</gene>
<dbReference type="Proteomes" id="UP000265566">
    <property type="component" value="Chromosome 7"/>
</dbReference>
<dbReference type="Gramene" id="rna39739">
    <property type="protein sequence ID" value="RHN45411.1"/>
    <property type="gene ID" value="gene39739"/>
</dbReference>
<dbReference type="AlphaFoldDB" id="A0A396GYV6"/>
<evidence type="ECO:0000313" key="2">
    <source>
        <dbReference type="EMBL" id="RHN45411.1"/>
    </source>
</evidence>
<dbReference type="EMBL" id="PSQE01000007">
    <property type="protein sequence ID" value="RHN45411.1"/>
    <property type="molecule type" value="Genomic_DNA"/>
</dbReference>
<accession>A0A396GYV6</accession>
<evidence type="ECO:0000256" key="1">
    <source>
        <dbReference type="SAM" id="Phobius"/>
    </source>
</evidence>
<keyword evidence="1" id="KW-0812">Transmembrane</keyword>
<comment type="caution">
    <text evidence="2">The sequence shown here is derived from an EMBL/GenBank/DDBJ whole genome shotgun (WGS) entry which is preliminary data.</text>
</comment>
<name>A0A396GYV6_MEDTR</name>
<evidence type="ECO:0008006" key="4">
    <source>
        <dbReference type="Google" id="ProtNLM"/>
    </source>
</evidence>
<evidence type="ECO:0000313" key="3">
    <source>
        <dbReference type="Proteomes" id="UP000265566"/>
    </source>
</evidence>